<dbReference type="EMBL" id="JARIHO010000064">
    <property type="protein sequence ID" value="KAJ7314934.1"/>
    <property type="molecule type" value="Genomic_DNA"/>
</dbReference>
<comment type="caution">
    <text evidence="3">The sequence shown here is derived from an EMBL/GenBank/DDBJ whole genome shotgun (WGS) entry which is preliminary data.</text>
</comment>
<dbReference type="GO" id="GO:0004371">
    <property type="term" value="F:glycerone kinase activity"/>
    <property type="evidence" value="ECO:0007669"/>
    <property type="project" value="InterPro"/>
</dbReference>
<dbReference type="InterPro" id="IPR036117">
    <property type="entry name" value="DhaL_dom_sf"/>
</dbReference>
<dbReference type="SUPFAM" id="SSF101473">
    <property type="entry name" value="DhaL-like"/>
    <property type="match status" value="1"/>
</dbReference>
<dbReference type="AlphaFoldDB" id="A0AAD6ZB67"/>
<organism evidence="3 4">
    <name type="scientific">Mycena albidolilacea</name>
    <dbReference type="NCBI Taxonomy" id="1033008"/>
    <lineage>
        <taxon>Eukaryota</taxon>
        <taxon>Fungi</taxon>
        <taxon>Dikarya</taxon>
        <taxon>Basidiomycota</taxon>
        <taxon>Agaricomycotina</taxon>
        <taxon>Agaricomycetes</taxon>
        <taxon>Agaricomycetidae</taxon>
        <taxon>Agaricales</taxon>
        <taxon>Marasmiineae</taxon>
        <taxon>Mycenaceae</taxon>
        <taxon>Mycena</taxon>
    </lineage>
</organism>
<evidence type="ECO:0000256" key="1">
    <source>
        <dbReference type="SAM" id="MobiDB-lite"/>
    </source>
</evidence>
<name>A0AAD6ZB67_9AGAR</name>
<gene>
    <name evidence="3" type="ORF">DFH08DRAFT_820907</name>
</gene>
<keyword evidence="4" id="KW-1185">Reference proteome</keyword>
<protein>
    <recommendedName>
        <fullName evidence="2">DhaL domain-containing protein</fullName>
    </recommendedName>
</protein>
<evidence type="ECO:0000313" key="3">
    <source>
        <dbReference type="EMBL" id="KAJ7314934.1"/>
    </source>
</evidence>
<dbReference type="Gene3D" id="1.25.40.340">
    <property type="match status" value="1"/>
</dbReference>
<sequence length="151" mass="16347">MWKHTNVLRPSLNRACGYMHYVEFEAAQHGLSAYPSASRRRLRRVRTIAKVAKMARGGTSGALYLYSSPPLPQGTQSASTTTTTPNLWASILSAVLATLYPYTCACPLSCTLVDPLTTFVDSFSAKAKGDPGHSRSSIRRTRVCKSSSSTG</sequence>
<reference evidence="3" key="1">
    <citation type="submission" date="2023-03" db="EMBL/GenBank/DDBJ databases">
        <title>Massive genome expansion in bonnet fungi (Mycena s.s.) driven by repeated elements and novel gene families across ecological guilds.</title>
        <authorList>
            <consortium name="Lawrence Berkeley National Laboratory"/>
            <person name="Harder C.B."/>
            <person name="Miyauchi S."/>
            <person name="Viragh M."/>
            <person name="Kuo A."/>
            <person name="Thoen E."/>
            <person name="Andreopoulos B."/>
            <person name="Lu D."/>
            <person name="Skrede I."/>
            <person name="Drula E."/>
            <person name="Henrissat B."/>
            <person name="Morin E."/>
            <person name="Kohler A."/>
            <person name="Barry K."/>
            <person name="LaButti K."/>
            <person name="Morin E."/>
            <person name="Salamov A."/>
            <person name="Lipzen A."/>
            <person name="Mereny Z."/>
            <person name="Hegedus B."/>
            <person name="Baldrian P."/>
            <person name="Stursova M."/>
            <person name="Weitz H."/>
            <person name="Taylor A."/>
            <person name="Grigoriev I.V."/>
            <person name="Nagy L.G."/>
            <person name="Martin F."/>
            <person name="Kauserud H."/>
        </authorList>
    </citation>
    <scope>NUCLEOTIDE SEQUENCE</scope>
    <source>
        <strain evidence="3">CBHHK002</strain>
    </source>
</reference>
<dbReference type="Pfam" id="PF02734">
    <property type="entry name" value="Dak2"/>
    <property type="match status" value="1"/>
</dbReference>
<accession>A0AAD6ZB67</accession>
<dbReference type="GO" id="GO:0006071">
    <property type="term" value="P:glycerol metabolic process"/>
    <property type="evidence" value="ECO:0007669"/>
    <property type="project" value="InterPro"/>
</dbReference>
<feature type="region of interest" description="Disordered" evidence="1">
    <location>
        <begin position="125"/>
        <end position="151"/>
    </location>
</feature>
<evidence type="ECO:0000313" key="4">
    <source>
        <dbReference type="Proteomes" id="UP001218218"/>
    </source>
</evidence>
<evidence type="ECO:0000259" key="2">
    <source>
        <dbReference type="Pfam" id="PF02734"/>
    </source>
</evidence>
<dbReference type="Proteomes" id="UP001218218">
    <property type="component" value="Unassembled WGS sequence"/>
</dbReference>
<feature type="domain" description="DhaL" evidence="2">
    <location>
        <begin position="45"/>
        <end position="128"/>
    </location>
</feature>
<dbReference type="InterPro" id="IPR004007">
    <property type="entry name" value="DhaL_dom"/>
</dbReference>
<proteinExistence type="predicted"/>